<dbReference type="VEuPathDB" id="FungiDB:PV09_05114"/>
<dbReference type="InterPro" id="IPR038132">
    <property type="entry name" value="Vps16_C_sf"/>
</dbReference>
<dbReference type="OrthoDB" id="1792at2759"/>
<keyword evidence="2" id="KW-0653">Protein transport</keyword>
<dbReference type="HOGENOM" id="CLU_008909_1_0_1"/>
<evidence type="ECO:0000259" key="3">
    <source>
        <dbReference type="Pfam" id="PF04840"/>
    </source>
</evidence>
<dbReference type="GO" id="GO:0006886">
    <property type="term" value="P:intracellular protein transport"/>
    <property type="evidence" value="ECO:0007669"/>
    <property type="project" value="InterPro"/>
</dbReference>
<dbReference type="PANTHER" id="PTHR12811:SF0">
    <property type="entry name" value="VACUOLAR PROTEIN SORTING-ASSOCIATED PROTEIN 16 HOMOLOG"/>
    <property type="match status" value="1"/>
</dbReference>
<keyword evidence="6" id="KW-1185">Reference proteome</keyword>
<protein>
    <recommendedName>
        <fullName evidence="2">Probable vacuolar protein sorting-associated protein 16 homolog</fullName>
    </recommendedName>
</protein>
<accession>A0A0D2AX91</accession>
<dbReference type="Gene3D" id="1.10.150.780">
    <property type="entry name" value="Vps16, C-terminal region"/>
    <property type="match status" value="1"/>
</dbReference>
<name>A0A0D2AX91_9PEZI</name>
<dbReference type="Pfam" id="PF04841">
    <property type="entry name" value="Vps16_N"/>
    <property type="match status" value="1"/>
</dbReference>
<dbReference type="GO" id="GO:0042144">
    <property type="term" value="P:vacuole fusion, non-autophagic"/>
    <property type="evidence" value="ECO:0007669"/>
    <property type="project" value="TreeGrafter"/>
</dbReference>
<dbReference type="GO" id="GO:0030897">
    <property type="term" value="C:HOPS complex"/>
    <property type="evidence" value="ECO:0007669"/>
    <property type="project" value="TreeGrafter"/>
</dbReference>
<dbReference type="GO" id="GO:0016197">
    <property type="term" value="P:endosomal transport"/>
    <property type="evidence" value="ECO:0007669"/>
    <property type="project" value="TreeGrafter"/>
</dbReference>
<proteinExistence type="inferred from homology"/>
<evidence type="ECO:0000256" key="1">
    <source>
        <dbReference type="ARBA" id="ARBA00009250"/>
    </source>
</evidence>
<dbReference type="InterPro" id="IPR006926">
    <property type="entry name" value="Vps16_N"/>
</dbReference>
<dbReference type="FunCoup" id="A0A0D2AX91">
    <property type="interactions" value="1056"/>
</dbReference>
<feature type="domain" description="Vps16 C-terminal" evidence="3">
    <location>
        <begin position="501"/>
        <end position="807"/>
    </location>
</feature>
<dbReference type="PIRSF" id="PIRSF007949">
    <property type="entry name" value="VPS16"/>
    <property type="match status" value="1"/>
</dbReference>
<evidence type="ECO:0000259" key="4">
    <source>
        <dbReference type="Pfam" id="PF04841"/>
    </source>
</evidence>
<dbReference type="PANTHER" id="PTHR12811">
    <property type="entry name" value="VACUOLAR PROTEIN SORTING VPS16"/>
    <property type="match status" value="1"/>
</dbReference>
<dbReference type="EMBL" id="KN847543">
    <property type="protein sequence ID" value="KIW03814.1"/>
    <property type="molecule type" value="Genomic_DNA"/>
</dbReference>
<comment type="similarity">
    <text evidence="1 2">Belongs to the VPS16 family.</text>
</comment>
<dbReference type="InterPro" id="IPR015943">
    <property type="entry name" value="WD40/YVTN_repeat-like_dom_sf"/>
</dbReference>
<dbReference type="RefSeq" id="XP_016213683.1">
    <property type="nucleotide sequence ID" value="XM_016358582.1"/>
</dbReference>
<dbReference type="AlphaFoldDB" id="A0A0D2AX91"/>
<dbReference type="GeneID" id="27313087"/>
<dbReference type="InParanoid" id="A0A0D2AX91"/>
<evidence type="ECO:0000313" key="5">
    <source>
        <dbReference type="EMBL" id="KIW03814.1"/>
    </source>
</evidence>
<comment type="function">
    <text evidence="2">Essential for vacuolar protein sorting. Required for vacuole biogenesis, stability and to maintain vacuole morphology.</text>
</comment>
<dbReference type="InterPro" id="IPR006925">
    <property type="entry name" value="Vps16_C"/>
</dbReference>
<dbReference type="GO" id="GO:0003779">
    <property type="term" value="F:actin binding"/>
    <property type="evidence" value="ECO:0007669"/>
    <property type="project" value="TreeGrafter"/>
</dbReference>
<feature type="domain" description="Vps16 N-terminal" evidence="4">
    <location>
        <begin position="4"/>
        <end position="407"/>
    </location>
</feature>
<gene>
    <name evidence="5" type="ORF">PV09_05114</name>
</gene>
<evidence type="ECO:0000256" key="2">
    <source>
        <dbReference type="PIRNR" id="PIRNR007949"/>
    </source>
</evidence>
<dbReference type="Proteomes" id="UP000053259">
    <property type="component" value="Unassembled WGS sequence"/>
</dbReference>
<sequence length="825" mass="93107">MSKPTANWDKVGDRFYRRVQLYTSVFDPDLELENYTIAGAPYSGALAFHRDETKLQTYRGTQTTRSTIDIYSSAGKLIRRLIWDQGNIKGLGWSEDEKLITVTEDGTVRVYEGLQSDFVPFSLGHGAEEHGVISCRFHANGFVALLGNNHLVSVPRYNDPRPLELAVPPDQLVTSWAIISPGDSLSRSVEVLLAIDKTIYVVDATEAEDRGLDKGPFHHISVSPNGKYMALYTGDGQVWIISSDFQQRLGDYDSKVKTLAKDMQWCGNDAVALAWEDEVHLISISGSATKYYYDGWVHLIPDYDGLRLFTNDVCEFLQRVPDETREVFLLGSNSPAAVLLDAVDQLDQRSPKADDDIQLIKSSLDEAVDTCVRAAGQEFDVHWQKQLLKAASFGKSVLDLYNSDDFVEMCETLRVLNAVRFYETGLPLSYEQYIRLTPERLIQRLINRNEYLLALRISEYLRLPTDRIYVHWAINKVRVSTDSENIICRSITQKLSGQNGVSYEEIARAAHEEGRQRLATELLNYEPRAGKQVPLLLSMGEDIIALDKAIESGDTDLVYYVLNTLKKKLPLASFFRVLNSRPMATALVESSAYDEDLEMLKDLYYQDDRRLDGANLLVLESLTGPKDVTHRTDKIRSASRLLADSKDSTFTKTSLDEIPKLLKLQENLEKDVGPGFVGLPVNTTIYRLIRLGALKRAQKIQSEFKVPERTFWFIRLRALVAKRDWTELEELSKLKKSPIGWEPFFHEILGAGNLRTAALFIPKCTGLKVAERVDMWVKVGMVAKGAEEAAKAKDLNLLKDLRSKAGPRELGEVERFIGQLEGGRK</sequence>
<dbReference type="GO" id="GO:0005768">
    <property type="term" value="C:endosome"/>
    <property type="evidence" value="ECO:0007669"/>
    <property type="project" value="UniProtKB-ARBA"/>
</dbReference>
<dbReference type="Pfam" id="PF04840">
    <property type="entry name" value="Vps16_C"/>
    <property type="match status" value="1"/>
</dbReference>
<dbReference type="InterPro" id="IPR036322">
    <property type="entry name" value="WD40_repeat_dom_sf"/>
</dbReference>
<organism evidence="5 6">
    <name type="scientific">Verruconis gallopava</name>
    <dbReference type="NCBI Taxonomy" id="253628"/>
    <lineage>
        <taxon>Eukaryota</taxon>
        <taxon>Fungi</taxon>
        <taxon>Dikarya</taxon>
        <taxon>Ascomycota</taxon>
        <taxon>Pezizomycotina</taxon>
        <taxon>Dothideomycetes</taxon>
        <taxon>Pleosporomycetidae</taxon>
        <taxon>Venturiales</taxon>
        <taxon>Sympoventuriaceae</taxon>
        <taxon>Verruconis</taxon>
    </lineage>
</organism>
<dbReference type="SUPFAM" id="SSF50978">
    <property type="entry name" value="WD40 repeat-like"/>
    <property type="match status" value="1"/>
</dbReference>
<dbReference type="Gene3D" id="2.130.10.10">
    <property type="entry name" value="YVTN repeat-like/Quinoprotein amine dehydrogenase"/>
    <property type="match status" value="1"/>
</dbReference>
<keyword evidence="2" id="KW-0813">Transport</keyword>
<dbReference type="STRING" id="253628.A0A0D2AX91"/>
<reference evidence="5 6" key="1">
    <citation type="submission" date="2015-01" db="EMBL/GenBank/DDBJ databases">
        <title>The Genome Sequence of Ochroconis gallopava CBS43764.</title>
        <authorList>
            <consortium name="The Broad Institute Genomics Platform"/>
            <person name="Cuomo C."/>
            <person name="de Hoog S."/>
            <person name="Gorbushina A."/>
            <person name="Stielow B."/>
            <person name="Teixiera M."/>
            <person name="Abouelleil A."/>
            <person name="Chapman S.B."/>
            <person name="Priest M."/>
            <person name="Young S.K."/>
            <person name="Wortman J."/>
            <person name="Nusbaum C."/>
            <person name="Birren B."/>
        </authorList>
    </citation>
    <scope>NUCLEOTIDE SEQUENCE [LARGE SCALE GENOMIC DNA]</scope>
    <source>
        <strain evidence="5 6">CBS 43764</strain>
    </source>
</reference>
<dbReference type="InterPro" id="IPR016534">
    <property type="entry name" value="VPS16"/>
</dbReference>
<evidence type="ECO:0000313" key="6">
    <source>
        <dbReference type="Proteomes" id="UP000053259"/>
    </source>
</evidence>